<evidence type="ECO:0000256" key="3">
    <source>
        <dbReference type="ARBA" id="ARBA00023709"/>
    </source>
</evidence>
<evidence type="ECO:0000313" key="8">
    <source>
        <dbReference type="Proteomes" id="UP001202244"/>
    </source>
</evidence>
<dbReference type="InterPro" id="IPR001753">
    <property type="entry name" value="Enoyl-CoA_hydra/iso"/>
</dbReference>
<comment type="catalytic activity">
    <reaction evidence="3">
        <text>a (3S)-3-hydroxyacyl-CoA = a (2E)-enoyl-CoA + H2O</text>
        <dbReference type="Rhea" id="RHEA:16105"/>
        <dbReference type="ChEBI" id="CHEBI:15377"/>
        <dbReference type="ChEBI" id="CHEBI:57318"/>
        <dbReference type="ChEBI" id="CHEBI:58856"/>
        <dbReference type="EC" id="4.2.1.17"/>
    </reaction>
</comment>
<dbReference type="InterPro" id="IPR029045">
    <property type="entry name" value="ClpP/crotonase-like_dom_sf"/>
</dbReference>
<comment type="catalytic activity">
    <reaction evidence="4">
        <text>a 4-saturated-(3S)-3-hydroxyacyl-CoA = a (3E)-enoyl-CoA + H2O</text>
        <dbReference type="Rhea" id="RHEA:20724"/>
        <dbReference type="ChEBI" id="CHEBI:15377"/>
        <dbReference type="ChEBI" id="CHEBI:58521"/>
        <dbReference type="ChEBI" id="CHEBI:137480"/>
        <dbReference type="EC" id="4.2.1.17"/>
    </reaction>
</comment>
<protein>
    <submittedName>
        <fullName evidence="7">Crotonobetainyl-CoA hydratase</fullName>
        <ecNumber evidence="7">4.2.1.149</ecNumber>
    </submittedName>
</protein>
<dbReference type="Gene3D" id="1.10.12.10">
    <property type="entry name" value="Lyase 2-enoyl-coa Hydratase, Chain A, domain 2"/>
    <property type="match status" value="1"/>
</dbReference>
<evidence type="ECO:0000256" key="4">
    <source>
        <dbReference type="ARBA" id="ARBA00023717"/>
    </source>
</evidence>
<accession>A0ABY3Y2L9</accession>
<dbReference type="InterPro" id="IPR014748">
    <property type="entry name" value="Enoyl-CoA_hydra_C"/>
</dbReference>
<name>A0ABY3Y2L9_9ACTN</name>
<evidence type="ECO:0000313" key="7">
    <source>
        <dbReference type="EMBL" id="UNT00474.1"/>
    </source>
</evidence>
<feature type="region of interest" description="Disordered" evidence="6">
    <location>
        <begin position="257"/>
        <end position="278"/>
    </location>
</feature>
<keyword evidence="8" id="KW-1185">Reference proteome</keyword>
<dbReference type="RefSeq" id="WP_242756546.1">
    <property type="nucleotide sequence ID" value="NZ_CP093846.1"/>
</dbReference>
<evidence type="ECO:0000256" key="6">
    <source>
        <dbReference type="SAM" id="MobiDB-lite"/>
    </source>
</evidence>
<dbReference type="SUPFAM" id="SSF52096">
    <property type="entry name" value="ClpP/crotonase"/>
    <property type="match status" value="1"/>
</dbReference>
<dbReference type="EMBL" id="CP093846">
    <property type="protein sequence ID" value="UNT00474.1"/>
    <property type="molecule type" value="Genomic_DNA"/>
</dbReference>
<feature type="region of interest" description="Disordered" evidence="6">
    <location>
        <begin position="1"/>
        <end position="20"/>
    </location>
</feature>
<evidence type="ECO:0000256" key="2">
    <source>
        <dbReference type="ARBA" id="ARBA00023239"/>
    </source>
</evidence>
<evidence type="ECO:0000256" key="5">
    <source>
        <dbReference type="RuleBase" id="RU003707"/>
    </source>
</evidence>
<gene>
    <name evidence="7" type="primary">caiD</name>
    <name evidence="7" type="ORF">MMF93_31390</name>
</gene>
<proteinExistence type="inferred from homology"/>
<organism evidence="7 8">
    <name type="scientific">Streptomyces tubbatahanensis</name>
    <dbReference type="NCBI Taxonomy" id="2923272"/>
    <lineage>
        <taxon>Bacteria</taxon>
        <taxon>Bacillati</taxon>
        <taxon>Actinomycetota</taxon>
        <taxon>Actinomycetes</taxon>
        <taxon>Kitasatosporales</taxon>
        <taxon>Streptomycetaceae</taxon>
        <taxon>Streptomyces</taxon>
    </lineage>
</organism>
<dbReference type="PANTHER" id="PTHR11941">
    <property type="entry name" value="ENOYL-COA HYDRATASE-RELATED"/>
    <property type="match status" value="1"/>
</dbReference>
<dbReference type="PROSITE" id="PS00166">
    <property type="entry name" value="ENOYL_COA_HYDRATASE"/>
    <property type="match status" value="1"/>
</dbReference>
<sequence length="278" mass="29095">MSAGEDSNVDEHGGEQAESVTTRVCDGVLVVTLDRPKANAIDVPTSRKLYAAFDRLRRDEGLRATVLTGGGRRFFSAGWDLKAAAAGGEGIEADHGPGGFAGLTEFFALDKPVIAAVNGLAVGGGFELVLAADLVVAEEHAEFGLPEVGIGMIPDSGGVLRLPRRLPRAVASEMLLTGRRMGAAEAARWGLVNQVSGGPGTAVDAALALGRRVAQGAPLALCAVKEVLRETEALGVEAAYAHMRGGELPRYRAMLDSEDAQEGPRAFADKRSPQWRGR</sequence>
<dbReference type="Proteomes" id="UP001202244">
    <property type="component" value="Chromosome"/>
</dbReference>
<evidence type="ECO:0000256" key="1">
    <source>
        <dbReference type="ARBA" id="ARBA00005254"/>
    </source>
</evidence>
<reference evidence="7 8" key="1">
    <citation type="journal article" date="2023" name="Microbiol. Spectr.">
        <title>Synergy between Genome Mining, Metabolomics, and Bioinformatics Uncovers Antibacterial Chlorinated Carbazole Alkaloids and Their Biosynthetic Gene Cluster from Streptomyces tubbatahanensis sp. nov., a Novel Actinomycete Isolated from Sulu Sea, Philippines.</title>
        <authorList>
            <person name="Tenebro C.P."/>
            <person name="Trono D.J.V.L."/>
            <person name="Balida L.A.P."/>
            <person name="Bayog L.K.A."/>
            <person name="Bruna J.R."/>
            <person name="Sabido E.M."/>
            <person name="Caspe D.P.C."/>
            <person name="de Los Santos E.L.C."/>
            <person name="Saludes J.P."/>
            <person name="Dalisay D.S."/>
        </authorList>
    </citation>
    <scope>NUCLEOTIDE SEQUENCE [LARGE SCALE GENOMIC DNA]</scope>
    <source>
        <strain evidence="7 8">DSD3025</strain>
    </source>
</reference>
<keyword evidence="2 7" id="KW-0456">Lyase</keyword>
<dbReference type="GO" id="GO:0016829">
    <property type="term" value="F:lyase activity"/>
    <property type="evidence" value="ECO:0007669"/>
    <property type="project" value="UniProtKB-KW"/>
</dbReference>
<dbReference type="EC" id="4.2.1.149" evidence="7"/>
<dbReference type="CDD" id="cd06558">
    <property type="entry name" value="crotonase-like"/>
    <property type="match status" value="1"/>
</dbReference>
<comment type="similarity">
    <text evidence="1 5">Belongs to the enoyl-CoA hydratase/isomerase family.</text>
</comment>
<dbReference type="Gene3D" id="3.90.226.10">
    <property type="entry name" value="2-enoyl-CoA Hydratase, Chain A, domain 1"/>
    <property type="match status" value="1"/>
</dbReference>
<dbReference type="Pfam" id="PF00378">
    <property type="entry name" value="ECH_1"/>
    <property type="match status" value="1"/>
</dbReference>
<dbReference type="PANTHER" id="PTHR11941:SF54">
    <property type="entry name" value="ENOYL-COA HYDRATASE, MITOCHONDRIAL"/>
    <property type="match status" value="1"/>
</dbReference>
<dbReference type="InterPro" id="IPR018376">
    <property type="entry name" value="Enoyl-CoA_hyd/isom_CS"/>
</dbReference>